<feature type="compositionally biased region" description="Basic and acidic residues" evidence="1">
    <location>
        <begin position="118"/>
        <end position="129"/>
    </location>
</feature>
<evidence type="ECO:0000313" key="2">
    <source>
        <dbReference type="EMBL" id="KAF1958785.1"/>
    </source>
</evidence>
<feature type="compositionally biased region" description="Polar residues" evidence="1">
    <location>
        <begin position="865"/>
        <end position="879"/>
    </location>
</feature>
<dbReference type="InterPro" id="IPR038769">
    <property type="entry name" value="MTC4"/>
</dbReference>
<evidence type="ECO:0000256" key="1">
    <source>
        <dbReference type="SAM" id="MobiDB-lite"/>
    </source>
</evidence>
<sequence>MSGPSSEGQPSVSSEPSITSSHTLNSRNSAYQDNGEGNSSQRANLSAARHSSGGEDGSPLSVDAIEEEDFAHRKQRHRKSGGFLLDSTFGGGPRSRQSYNGAYVVDAKGKRISQYGHAQDEHRNHDKIGRGNSGASSSPLSREVKMTDQSTSKSNYRADSLNIHGLATGPIQVAKRRSAQGVQSTAHDRDVEPAPIASPAAIDPNQIVNMALNLSESRRRNLASGQLLTPQPRVSSGMGLDGSFHSQGTGGSLRQYLNEQRRNSRNISPSGKDSSPRHMSTSVQRSGALYIQGRPFVPSEATLARRDKARDFFELRMEYLRLLDLLPPLKPDSSEPGNFIVSANNMPGSPHAQLTRVPSYAGKRYELGRQYNPLQSLRNRRTRARERKTLDHQPEEFAHVDQVRDWVDRVEREARYPHYRQTDSVVLPGYQEKQSEPSATNQPIRSHMTWMFTSEELLADAYWMELGHNKAMIEDRYGFKIFPPKEPPRQQNFLQARPSKEYPEKRRRSWIDGVPVMTADPATGDESETASDRGRKRRLLPTFRAESPKHKKHGKLIHGHHTGRDSDSSDSDPDTGRHRQRKWHKLSDLNKDAAQLELSMRQLMEKEAQETQLKSKSPAVFTPDTPDKWGREYGDAGGSVRSSLDVPESSNWPVKTNTDMELKSPPMIRVGPNLDGTMESRSSFEGSTAPSTPLHQRQFPHNSGDLSPAVSRAGSFRKSKKSKLDIFRSDENKHHHKHEQNPAPDSASSDKRQSSRQASEDADDGTGIGAAILAAPGTVKNLLGHRKNESVNSLQSPIKEPHSAVTRFFKGVKHEGSKVQEFIFRKDRPLDNSDTEAGLDCDAAPDEAADNDATKQEQKYRPNFARSTTAETMGSTTSRKTGHYHLELPSFRSPHQQKIEEDDGYTTDPYISDHVTRQARERADNRPSRFGQLAPPPMDLSKISSKETRGQDRISRVLAHPGGVGLGGLPVTALAQGDMERTPSRPKLEGKRHWSITDENGNVIRRRIASTVVTSADIARVRALFLCSGVKAKSLGDRALEVREPPVFLKRAAETANAQLYPVPKKEEHVLAARLLVNNIESTTSALEASATTFRDGIVSELTSLITNLRSQIESDLFPRVRSSGDEAVAVTSEVSSSAPLTVKQVTDEIDRMLRIRRRRMRWVRRLGWTMVEWMLLGVMWFAWLTVTVGGAFARVFGFFWRIVKWLFWV</sequence>
<feature type="compositionally biased region" description="Polar residues" evidence="1">
    <location>
        <begin position="679"/>
        <end position="705"/>
    </location>
</feature>
<reference evidence="2" key="1">
    <citation type="journal article" date="2020" name="Stud. Mycol.">
        <title>101 Dothideomycetes genomes: a test case for predicting lifestyles and emergence of pathogens.</title>
        <authorList>
            <person name="Haridas S."/>
            <person name="Albert R."/>
            <person name="Binder M."/>
            <person name="Bloem J."/>
            <person name="Labutti K."/>
            <person name="Salamov A."/>
            <person name="Andreopoulos B."/>
            <person name="Baker S."/>
            <person name="Barry K."/>
            <person name="Bills G."/>
            <person name="Bluhm B."/>
            <person name="Cannon C."/>
            <person name="Castanera R."/>
            <person name="Culley D."/>
            <person name="Daum C."/>
            <person name="Ezra D."/>
            <person name="Gonzalez J."/>
            <person name="Henrissat B."/>
            <person name="Kuo A."/>
            <person name="Liang C."/>
            <person name="Lipzen A."/>
            <person name="Lutzoni F."/>
            <person name="Magnuson J."/>
            <person name="Mondo S."/>
            <person name="Nolan M."/>
            <person name="Ohm R."/>
            <person name="Pangilinan J."/>
            <person name="Park H.-J."/>
            <person name="Ramirez L."/>
            <person name="Alfaro M."/>
            <person name="Sun H."/>
            <person name="Tritt A."/>
            <person name="Yoshinaga Y."/>
            <person name="Zwiers L.-H."/>
            <person name="Turgeon B."/>
            <person name="Goodwin S."/>
            <person name="Spatafora J."/>
            <person name="Crous P."/>
            <person name="Grigoriev I."/>
        </authorList>
    </citation>
    <scope>NUCLEOTIDE SEQUENCE</scope>
    <source>
        <strain evidence="2">CBS 675.92</strain>
    </source>
</reference>
<feature type="region of interest" description="Disordered" evidence="1">
    <location>
        <begin position="261"/>
        <end position="282"/>
    </location>
</feature>
<feature type="region of interest" description="Disordered" evidence="1">
    <location>
        <begin position="917"/>
        <end position="949"/>
    </location>
</feature>
<feature type="region of interest" description="Disordered" evidence="1">
    <location>
        <begin position="116"/>
        <end position="158"/>
    </location>
</feature>
<protein>
    <submittedName>
        <fullName evidence="2">Uncharacterized protein</fullName>
    </submittedName>
</protein>
<dbReference type="OrthoDB" id="1076608at2759"/>
<feature type="region of interest" description="Disordered" evidence="1">
    <location>
        <begin position="606"/>
        <end position="768"/>
    </location>
</feature>
<feature type="compositionally biased region" description="Acidic residues" evidence="1">
    <location>
        <begin position="833"/>
        <end position="850"/>
    </location>
</feature>
<dbReference type="AlphaFoldDB" id="A0A6A5U1S2"/>
<accession>A0A6A5U1S2</accession>
<feature type="region of interest" description="Disordered" evidence="1">
    <location>
        <begin position="484"/>
        <end position="588"/>
    </location>
</feature>
<feature type="compositionally biased region" description="Polar residues" evidence="1">
    <location>
        <begin position="1"/>
        <end position="10"/>
    </location>
</feature>
<feature type="region of interest" description="Disordered" evidence="1">
    <location>
        <begin position="1"/>
        <end position="98"/>
    </location>
</feature>
<evidence type="ECO:0000313" key="3">
    <source>
        <dbReference type="Proteomes" id="UP000800035"/>
    </source>
</evidence>
<gene>
    <name evidence="2" type="ORF">CC80DRAFT_468503</name>
</gene>
<feature type="compositionally biased region" description="Polar residues" evidence="1">
    <location>
        <begin position="22"/>
        <end position="44"/>
    </location>
</feature>
<dbReference type="PANTHER" id="PTHR38426">
    <property type="entry name" value="MAINTENANCE OF TELOMERE CAPPING PROTEIN 4"/>
    <property type="match status" value="1"/>
</dbReference>
<dbReference type="Proteomes" id="UP000800035">
    <property type="component" value="Unassembled WGS sequence"/>
</dbReference>
<feature type="compositionally biased region" description="Polar residues" evidence="1">
    <location>
        <begin position="648"/>
        <end position="659"/>
    </location>
</feature>
<keyword evidence="3" id="KW-1185">Reference proteome</keyword>
<feature type="compositionally biased region" description="Low complexity" evidence="1">
    <location>
        <begin position="11"/>
        <end position="21"/>
    </location>
</feature>
<feature type="compositionally biased region" description="Basic and acidic residues" evidence="1">
    <location>
        <begin position="625"/>
        <end position="634"/>
    </location>
</feature>
<feature type="compositionally biased region" description="Polar residues" evidence="1">
    <location>
        <begin position="265"/>
        <end position="282"/>
    </location>
</feature>
<dbReference type="EMBL" id="ML976986">
    <property type="protein sequence ID" value="KAF1958785.1"/>
    <property type="molecule type" value="Genomic_DNA"/>
</dbReference>
<feature type="compositionally biased region" description="Polar residues" evidence="1">
    <location>
        <begin position="147"/>
        <end position="157"/>
    </location>
</feature>
<organism evidence="2 3">
    <name type="scientific">Byssothecium circinans</name>
    <dbReference type="NCBI Taxonomy" id="147558"/>
    <lineage>
        <taxon>Eukaryota</taxon>
        <taxon>Fungi</taxon>
        <taxon>Dikarya</taxon>
        <taxon>Ascomycota</taxon>
        <taxon>Pezizomycotina</taxon>
        <taxon>Dothideomycetes</taxon>
        <taxon>Pleosporomycetidae</taxon>
        <taxon>Pleosporales</taxon>
        <taxon>Massarineae</taxon>
        <taxon>Massarinaceae</taxon>
        <taxon>Byssothecium</taxon>
    </lineage>
</organism>
<proteinExistence type="predicted"/>
<feature type="region of interest" description="Disordered" evidence="1">
    <location>
        <begin position="830"/>
        <end position="880"/>
    </location>
</feature>
<feature type="compositionally biased region" description="Basic and acidic residues" evidence="1">
    <location>
        <begin position="917"/>
        <end position="927"/>
    </location>
</feature>
<dbReference type="PANTHER" id="PTHR38426:SF1">
    <property type="entry name" value="MAINTENANCE OF TELOMERE CAPPING PROTEIN 4"/>
    <property type="match status" value="1"/>
</dbReference>
<feature type="compositionally biased region" description="Basic residues" evidence="1">
    <location>
        <begin position="549"/>
        <end position="561"/>
    </location>
</feature>
<name>A0A6A5U1S2_9PLEO</name>
<feature type="compositionally biased region" description="Basic and acidic residues" evidence="1">
    <location>
        <begin position="722"/>
        <end position="733"/>
    </location>
</feature>